<sequence length="96" mass="11042">MPRLDWKIAKDKLWSRERRAAQQPTLTCMGNGRFCLVDCVMREGMTSGYTDGCMLNITTFRLRYSHKGELRIAGLATKSCQMTKNVRAFSPVAFWM</sequence>
<dbReference type="OMA" id="MGNGRFC"/>
<name>M7YSJ4_TRIUA</name>
<accession>M7YSJ4</accession>
<proteinExistence type="predicted"/>
<dbReference type="InterPro" id="IPR012871">
    <property type="entry name" value="DUF1668_ORYSA"/>
</dbReference>
<reference evidence="1" key="1">
    <citation type="journal article" date="2013" name="Nature">
        <title>Draft genome of the wheat A-genome progenitor Triticum urartu.</title>
        <authorList>
            <person name="Ling H.Q."/>
            <person name="Zhao S."/>
            <person name="Liu D."/>
            <person name="Wang J."/>
            <person name="Sun H."/>
            <person name="Zhang C."/>
            <person name="Fan H."/>
            <person name="Li D."/>
            <person name="Dong L."/>
            <person name="Tao Y."/>
            <person name="Gao C."/>
            <person name="Wu H."/>
            <person name="Li Y."/>
            <person name="Cui Y."/>
            <person name="Guo X."/>
            <person name="Zheng S."/>
            <person name="Wang B."/>
            <person name="Yu K."/>
            <person name="Liang Q."/>
            <person name="Yang W."/>
            <person name="Lou X."/>
            <person name="Chen J."/>
            <person name="Feng M."/>
            <person name="Jian J."/>
            <person name="Zhang X."/>
            <person name="Luo G."/>
            <person name="Jiang Y."/>
            <person name="Liu J."/>
            <person name="Wang Z."/>
            <person name="Sha Y."/>
            <person name="Zhang B."/>
            <person name="Wu H."/>
            <person name="Tang D."/>
            <person name="Shen Q."/>
            <person name="Xue P."/>
            <person name="Zou S."/>
            <person name="Wang X."/>
            <person name="Liu X."/>
            <person name="Wang F."/>
            <person name="Yang Y."/>
            <person name="An X."/>
            <person name="Dong Z."/>
            <person name="Zhang K."/>
            <person name="Zhang X."/>
            <person name="Luo M.C."/>
            <person name="Dvorak J."/>
            <person name="Tong Y."/>
            <person name="Wang J."/>
            <person name="Yang H."/>
            <person name="Li Z."/>
            <person name="Wang D."/>
            <person name="Zhang A."/>
            <person name="Wang J."/>
        </authorList>
    </citation>
    <scope>NUCLEOTIDE SEQUENCE</scope>
</reference>
<gene>
    <name evidence="1" type="ORF">TRIUR3_16908</name>
</gene>
<protein>
    <submittedName>
        <fullName evidence="1">Uncharacterized protein</fullName>
    </submittedName>
</protein>
<dbReference type="EMBL" id="KD231494">
    <property type="protein sequence ID" value="EMS50452.1"/>
    <property type="molecule type" value="Genomic_DNA"/>
</dbReference>
<dbReference type="Pfam" id="PF07893">
    <property type="entry name" value="DUF1668"/>
    <property type="match status" value="1"/>
</dbReference>
<organism evidence="1">
    <name type="scientific">Triticum urartu</name>
    <name type="common">Red wild einkorn</name>
    <name type="synonym">Crithodium urartu</name>
    <dbReference type="NCBI Taxonomy" id="4572"/>
    <lineage>
        <taxon>Eukaryota</taxon>
        <taxon>Viridiplantae</taxon>
        <taxon>Streptophyta</taxon>
        <taxon>Embryophyta</taxon>
        <taxon>Tracheophyta</taxon>
        <taxon>Spermatophyta</taxon>
        <taxon>Magnoliopsida</taxon>
        <taxon>Liliopsida</taxon>
        <taxon>Poales</taxon>
        <taxon>Poaceae</taxon>
        <taxon>BOP clade</taxon>
        <taxon>Pooideae</taxon>
        <taxon>Triticodae</taxon>
        <taxon>Triticeae</taxon>
        <taxon>Triticinae</taxon>
        <taxon>Triticum</taxon>
    </lineage>
</organism>
<dbReference type="AlphaFoldDB" id="M7YSJ4"/>
<evidence type="ECO:0000313" key="1">
    <source>
        <dbReference type="EMBL" id="EMS50452.1"/>
    </source>
</evidence>